<feature type="transmembrane region" description="Helical" evidence="6">
    <location>
        <begin position="194"/>
        <end position="215"/>
    </location>
</feature>
<dbReference type="AlphaFoldDB" id="A0A518JXU8"/>
<dbReference type="Gene3D" id="1.20.120.80">
    <property type="entry name" value="Cytochrome c oxidase, subunit III, four-helix bundle"/>
    <property type="match status" value="2"/>
</dbReference>
<dbReference type="KEGG" id="rcf:Poly24_40850"/>
<feature type="transmembrane region" description="Helical" evidence="6">
    <location>
        <begin position="158"/>
        <end position="182"/>
    </location>
</feature>
<dbReference type="GO" id="GO:0016491">
    <property type="term" value="F:oxidoreductase activity"/>
    <property type="evidence" value="ECO:0007669"/>
    <property type="project" value="UniProtKB-KW"/>
</dbReference>
<dbReference type="Pfam" id="PF00510">
    <property type="entry name" value="COX3"/>
    <property type="match status" value="2"/>
</dbReference>
<keyword evidence="9" id="KW-1185">Reference proteome</keyword>
<feature type="transmembrane region" description="Helical" evidence="6">
    <location>
        <begin position="325"/>
        <end position="350"/>
    </location>
</feature>
<dbReference type="Proteomes" id="UP000315082">
    <property type="component" value="Chromosome"/>
</dbReference>
<keyword evidence="3 6" id="KW-0812">Transmembrane</keyword>
<comment type="similarity">
    <text evidence="2">Belongs to the cytochrome c oxidase subunit 3 family.</text>
</comment>
<dbReference type="GO" id="GO:0019646">
    <property type="term" value="P:aerobic electron transport chain"/>
    <property type="evidence" value="ECO:0007669"/>
    <property type="project" value="InterPro"/>
</dbReference>
<accession>A0A518JXU8</accession>
<dbReference type="PANTHER" id="PTHR11403:SF6">
    <property type="entry name" value="NITRIC OXIDE REDUCTASE SUBUNIT E"/>
    <property type="match status" value="1"/>
</dbReference>
<dbReference type="PROSITE" id="PS50253">
    <property type="entry name" value="COX3"/>
    <property type="match status" value="1"/>
</dbReference>
<comment type="subcellular location">
    <subcellularLocation>
        <location evidence="1">Membrane</location>
        <topology evidence="1">Multi-pass membrane protein</topology>
    </subcellularLocation>
</comment>
<protein>
    <submittedName>
        <fullName evidence="8">Cytochrome c oxidase subunit 3</fullName>
        <ecNumber evidence="8">1.9.3.1</ecNumber>
    </submittedName>
</protein>
<name>A0A518JXU8_9BACT</name>
<feature type="transmembrane region" description="Helical" evidence="6">
    <location>
        <begin position="370"/>
        <end position="389"/>
    </location>
</feature>
<dbReference type="EMBL" id="CP036348">
    <property type="protein sequence ID" value="QDV70364.1"/>
    <property type="molecule type" value="Genomic_DNA"/>
</dbReference>
<keyword evidence="4 6" id="KW-1133">Transmembrane helix</keyword>
<evidence type="ECO:0000259" key="7">
    <source>
        <dbReference type="PROSITE" id="PS50253"/>
    </source>
</evidence>
<dbReference type="InterPro" id="IPR024791">
    <property type="entry name" value="Cyt_c/ubiquinol_Oxase_su3"/>
</dbReference>
<sequence length="390" mass="42713">MATAEIDQNSHAHDEHEHPSFLAHHFDTPEQQYDSGKLGMWLFLITEILFFSGLFCAYAIYRSLRPEVYTYCSQFLNTELGAINTGVLLFSSLTMAWAVRASQLEQHKTTVGMLAATLSCAMIFLGVKAVEYSHKFDLGLLPAGFYHYDPAAPHHEGLSHYLVALCIVPAILLVGMICLLGYSKLVGNVFMTKCAMPLVVVAACFFVGVGLGTFLESRASNKAVAHGEHVASEAESAAHDHESPKLDAAETVAVEEVNSPAGTEVLGMLASDATNTGVRSELKALEAQGAAATGEFVEDYTGIDPFYDRPELDVNSNSLAGVFFSIYYCMTGLHAIHIIAGIGVMTWLLVRAVRQDFCSQYFGPVDYVGLYWHIVDLIWIYLFPLLYLIG</sequence>
<dbReference type="RefSeq" id="WP_145099472.1">
    <property type="nucleotide sequence ID" value="NZ_CP036348.1"/>
</dbReference>
<dbReference type="PANTHER" id="PTHR11403">
    <property type="entry name" value="CYTOCHROME C OXIDASE SUBUNIT III"/>
    <property type="match status" value="1"/>
</dbReference>
<evidence type="ECO:0000256" key="3">
    <source>
        <dbReference type="ARBA" id="ARBA00022692"/>
    </source>
</evidence>
<dbReference type="GO" id="GO:0004129">
    <property type="term" value="F:cytochrome-c oxidase activity"/>
    <property type="evidence" value="ECO:0007669"/>
    <property type="project" value="InterPro"/>
</dbReference>
<feature type="transmembrane region" description="Helical" evidence="6">
    <location>
        <begin position="81"/>
        <end position="99"/>
    </location>
</feature>
<dbReference type="OrthoDB" id="9810850at2"/>
<gene>
    <name evidence="8" type="primary">ctaE_2</name>
    <name evidence="8" type="ORF">Poly24_40850</name>
</gene>
<dbReference type="InterPro" id="IPR013833">
    <property type="entry name" value="Cyt_c_oxidase_su3_a-hlx"/>
</dbReference>
<feature type="transmembrane region" description="Helical" evidence="6">
    <location>
        <begin position="41"/>
        <end position="61"/>
    </location>
</feature>
<dbReference type="EC" id="1.9.3.1" evidence="8"/>
<proteinExistence type="inferred from homology"/>
<evidence type="ECO:0000256" key="1">
    <source>
        <dbReference type="ARBA" id="ARBA00004141"/>
    </source>
</evidence>
<dbReference type="InterPro" id="IPR035973">
    <property type="entry name" value="Cyt_c_oxidase_su3-like_sf"/>
</dbReference>
<evidence type="ECO:0000256" key="5">
    <source>
        <dbReference type="ARBA" id="ARBA00023136"/>
    </source>
</evidence>
<dbReference type="SUPFAM" id="SSF81452">
    <property type="entry name" value="Cytochrome c oxidase subunit III-like"/>
    <property type="match status" value="2"/>
</dbReference>
<evidence type="ECO:0000256" key="2">
    <source>
        <dbReference type="ARBA" id="ARBA00010581"/>
    </source>
</evidence>
<evidence type="ECO:0000313" key="8">
    <source>
        <dbReference type="EMBL" id="QDV70364.1"/>
    </source>
</evidence>
<keyword evidence="8" id="KW-0560">Oxidoreductase</keyword>
<feature type="domain" description="Heme-copper oxidase subunit III family profile" evidence="7">
    <location>
        <begin position="37"/>
        <end position="390"/>
    </location>
</feature>
<dbReference type="InterPro" id="IPR000298">
    <property type="entry name" value="Cyt_c_oxidase-like_su3"/>
</dbReference>
<evidence type="ECO:0000313" key="9">
    <source>
        <dbReference type="Proteomes" id="UP000315082"/>
    </source>
</evidence>
<evidence type="ECO:0000256" key="6">
    <source>
        <dbReference type="SAM" id="Phobius"/>
    </source>
</evidence>
<dbReference type="GO" id="GO:0016020">
    <property type="term" value="C:membrane"/>
    <property type="evidence" value="ECO:0007669"/>
    <property type="project" value="UniProtKB-SubCell"/>
</dbReference>
<evidence type="ECO:0000256" key="4">
    <source>
        <dbReference type="ARBA" id="ARBA00022989"/>
    </source>
</evidence>
<keyword evidence="5 6" id="KW-0472">Membrane</keyword>
<feature type="transmembrane region" description="Helical" evidence="6">
    <location>
        <begin position="111"/>
        <end position="130"/>
    </location>
</feature>
<reference evidence="8 9" key="1">
    <citation type="submission" date="2019-02" db="EMBL/GenBank/DDBJ databases">
        <title>Deep-cultivation of Planctomycetes and their phenomic and genomic characterization uncovers novel biology.</title>
        <authorList>
            <person name="Wiegand S."/>
            <person name="Jogler M."/>
            <person name="Boedeker C."/>
            <person name="Pinto D."/>
            <person name="Vollmers J."/>
            <person name="Rivas-Marin E."/>
            <person name="Kohn T."/>
            <person name="Peeters S.H."/>
            <person name="Heuer A."/>
            <person name="Rast P."/>
            <person name="Oberbeckmann S."/>
            <person name="Bunk B."/>
            <person name="Jeske O."/>
            <person name="Meyerdierks A."/>
            <person name="Storesund J.E."/>
            <person name="Kallscheuer N."/>
            <person name="Luecker S."/>
            <person name="Lage O.M."/>
            <person name="Pohl T."/>
            <person name="Merkel B.J."/>
            <person name="Hornburger P."/>
            <person name="Mueller R.-W."/>
            <person name="Bruemmer F."/>
            <person name="Labrenz M."/>
            <person name="Spormann A.M."/>
            <person name="Op den Camp H."/>
            <person name="Overmann J."/>
            <person name="Amann R."/>
            <person name="Jetten M.S.M."/>
            <person name="Mascher T."/>
            <person name="Medema M.H."/>
            <person name="Devos D.P."/>
            <person name="Kaster A.-K."/>
            <person name="Ovreas L."/>
            <person name="Rohde M."/>
            <person name="Galperin M.Y."/>
            <person name="Jogler C."/>
        </authorList>
    </citation>
    <scope>NUCLEOTIDE SEQUENCE [LARGE SCALE GENOMIC DNA]</scope>
    <source>
        <strain evidence="8 9">Poly24</strain>
    </source>
</reference>
<organism evidence="8 9">
    <name type="scientific">Rosistilla carotiformis</name>
    <dbReference type="NCBI Taxonomy" id="2528017"/>
    <lineage>
        <taxon>Bacteria</taxon>
        <taxon>Pseudomonadati</taxon>
        <taxon>Planctomycetota</taxon>
        <taxon>Planctomycetia</taxon>
        <taxon>Pirellulales</taxon>
        <taxon>Pirellulaceae</taxon>
        <taxon>Rosistilla</taxon>
    </lineage>
</organism>